<evidence type="ECO:0000313" key="2">
    <source>
        <dbReference type="EMBL" id="ERJ96620.1"/>
    </source>
</evidence>
<keyword evidence="3" id="KW-1185">Reference proteome</keyword>
<accession>U2KX13</accession>
<evidence type="ECO:0000256" key="1">
    <source>
        <dbReference type="SAM" id="Phobius"/>
    </source>
</evidence>
<keyword evidence="1" id="KW-1133">Transmembrane helix</keyword>
<organism evidence="2 3">
    <name type="scientific">Ruminococcus callidus ATCC 27760</name>
    <dbReference type="NCBI Taxonomy" id="411473"/>
    <lineage>
        <taxon>Bacteria</taxon>
        <taxon>Bacillati</taxon>
        <taxon>Bacillota</taxon>
        <taxon>Clostridia</taxon>
        <taxon>Eubacteriales</taxon>
        <taxon>Oscillospiraceae</taxon>
        <taxon>Ruminococcus</taxon>
    </lineage>
</organism>
<dbReference type="HOGENOM" id="CLU_2800268_0_0_9"/>
<dbReference type="Proteomes" id="UP000016662">
    <property type="component" value="Unassembled WGS sequence"/>
</dbReference>
<comment type="caution">
    <text evidence="2">The sequence shown here is derived from an EMBL/GenBank/DDBJ whole genome shotgun (WGS) entry which is preliminary data.</text>
</comment>
<protein>
    <submittedName>
        <fullName evidence="2">Uncharacterized protein</fullName>
    </submittedName>
</protein>
<reference evidence="2 3" key="1">
    <citation type="submission" date="2013-07" db="EMBL/GenBank/DDBJ databases">
        <authorList>
            <person name="Weinstock G."/>
            <person name="Sodergren E."/>
            <person name="Wylie T."/>
            <person name="Fulton L."/>
            <person name="Fulton R."/>
            <person name="Fronick C."/>
            <person name="O'Laughlin M."/>
            <person name="Godfrey J."/>
            <person name="Miner T."/>
            <person name="Herter B."/>
            <person name="Appelbaum E."/>
            <person name="Cordes M."/>
            <person name="Lek S."/>
            <person name="Wollam A."/>
            <person name="Pepin K.H."/>
            <person name="Palsikar V.B."/>
            <person name="Mitreva M."/>
            <person name="Wilson R.K."/>
        </authorList>
    </citation>
    <scope>NUCLEOTIDE SEQUENCE [LARGE SCALE GENOMIC DNA]</scope>
    <source>
        <strain evidence="2 3">ATCC 27760</strain>
    </source>
</reference>
<dbReference type="EMBL" id="AWVF01000112">
    <property type="protein sequence ID" value="ERJ96620.1"/>
    <property type="molecule type" value="Genomic_DNA"/>
</dbReference>
<dbReference type="AlphaFoldDB" id="U2KX13"/>
<feature type="non-terminal residue" evidence="2">
    <location>
        <position position="68"/>
    </location>
</feature>
<keyword evidence="1" id="KW-0812">Transmembrane</keyword>
<evidence type="ECO:0000313" key="3">
    <source>
        <dbReference type="Proteomes" id="UP000016662"/>
    </source>
</evidence>
<sequence>MLGEDPLGHIPQNSLPDTLSACGIFMQSAEKSDDASYAQVLFGVALAFFYRLWYNKCKAIPHKERLAT</sequence>
<gene>
    <name evidence="2" type="ORF">RUMCAL_01014</name>
</gene>
<dbReference type="RefSeq" id="WP_021682472.1">
    <property type="nucleotide sequence ID" value="NZ_KI260415.1"/>
</dbReference>
<feature type="transmembrane region" description="Helical" evidence="1">
    <location>
        <begin position="35"/>
        <end position="53"/>
    </location>
</feature>
<dbReference type="STRING" id="411473.RUMCAL_01014"/>
<keyword evidence="1" id="KW-0472">Membrane</keyword>
<name>U2KX13_9FIRM</name>
<proteinExistence type="predicted"/>